<comment type="cofactor">
    <cofactor evidence="11">
        <name>thiamine diphosphate</name>
        <dbReference type="ChEBI" id="CHEBI:58937"/>
    </cofactor>
    <text evidence="11">Binds 1 thiamine pyrophosphate per subunit.</text>
</comment>
<dbReference type="InterPro" id="IPR011766">
    <property type="entry name" value="TPP_enzyme_TPP-bd"/>
</dbReference>
<dbReference type="GO" id="GO:0005739">
    <property type="term" value="C:mitochondrion"/>
    <property type="evidence" value="ECO:0007669"/>
    <property type="project" value="TreeGrafter"/>
</dbReference>
<dbReference type="Gene3D" id="3.40.50.1220">
    <property type="entry name" value="TPP-binding domain"/>
    <property type="match status" value="1"/>
</dbReference>
<feature type="domain" description="Thiamine pyrophosphate enzyme TPP-binding" evidence="13">
    <location>
        <begin position="423"/>
        <end position="570"/>
    </location>
</feature>
<evidence type="ECO:0000313" key="15">
    <source>
        <dbReference type="EMBL" id="PLB55211.1"/>
    </source>
</evidence>
<comment type="cofactor">
    <cofactor evidence="11">
        <name>Mg(2+)</name>
        <dbReference type="ChEBI" id="CHEBI:18420"/>
    </cofactor>
    <text evidence="11">Binds 1 Mg(2+) ion per subunit.</text>
</comment>
<dbReference type="CDD" id="cd02015">
    <property type="entry name" value="TPP_AHAS"/>
    <property type="match status" value="1"/>
</dbReference>
<keyword evidence="16" id="KW-1185">Reference proteome</keyword>
<protein>
    <recommendedName>
        <fullName evidence="4 11">Acetolactate synthase</fullName>
        <ecNumber evidence="4 11">2.2.1.6</ecNumber>
    </recommendedName>
</protein>
<dbReference type="GO" id="GO:0030976">
    <property type="term" value="F:thiamine pyrophosphate binding"/>
    <property type="evidence" value="ECO:0007669"/>
    <property type="project" value="UniProtKB-UniRule"/>
</dbReference>
<dbReference type="GO" id="GO:0005948">
    <property type="term" value="C:acetolactate synthase complex"/>
    <property type="evidence" value="ECO:0007669"/>
    <property type="project" value="TreeGrafter"/>
</dbReference>
<evidence type="ECO:0000256" key="8">
    <source>
        <dbReference type="ARBA" id="ARBA00022842"/>
    </source>
</evidence>
<evidence type="ECO:0000256" key="4">
    <source>
        <dbReference type="ARBA" id="ARBA00013145"/>
    </source>
</evidence>
<dbReference type="InterPro" id="IPR029035">
    <property type="entry name" value="DHS-like_NAD/FAD-binding_dom"/>
</dbReference>
<dbReference type="UniPathway" id="UPA00047">
    <property type="reaction ID" value="UER00055"/>
</dbReference>
<dbReference type="Pfam" id="PF02775">
    <property type="entry name" value="TPP_enzyme_C"/>
    <property type="match status" value="1"/>
</dbReference>
<name>A0A2I2GQS3_9EURO</name>
<evidence type="ECO:0000256" key="3">
    <source>
        <dbReference type="ARBA" id="ARBA00007812"/>
    </source>
</evidence>
<dbReference type="STRING" id="1392250.A0A2I2GQS3"/>
<evidence type="ECO:0000259" key="14">
    <source>
        <dbReference type="Pfam" id="PF02776"/>
    </source>
</evidence>
<comment type="pathway">
    <text evidence="1 11">Amino-acid biosynthesis; L-isoleucine biosynthesis; L-isoleucine from 2-oxobutanoate: step 1/4.</text>
</comment>
<dbReference type="GO" id="GO:0050660">
    <property type="term" value="F:flavin adenine dinucleotide binding"/>
    <property type="evidence" value="ECO:0007669"/>
    <property type="project" value="InterPro"/>
</dbReference>
<feature type="domain" description="Thiamine pyrophosphate enzyme central" evidence="12">
    <location>
        <begin position="214"/>
        <end position="356"/>
    </location>
</feature>
<dbReference type="InterPro" id="IPR029061">
    <property type="entry name" value="THDP-binding"/>
</dbReference>
<keyword evidence="7 11" id="KW-0479">Metal-binding</keyword>
<dbReference type="UniPathway" id="UPA00049">
    <property type="reaction ID" value="UER00059"/>
</dbReference>
<dbReference type="PROSITE" id="PS00187">
    <property type="entry name" value="TPP_ENZYMES"/>
    <property type="match status" value="1"/>
</dbReference>
<keyword evidence="6 11" id="KW-0808">Transferase</keyword>
<dbReference type="Pfam" id="PF00205">
    <property type="entry name" value="TPP_enzyme_M"/>
    <property type="match status" value="1"/>
</dbReference>
<evidence type="ECO:0000256" key="7">
    <source>
        <dbReference type="ARBA" id="ARBA00022723"/>
    </source>
</evidence>
<dbReference type="GeneID" id="36551159"/>
<evidence type="ECO:0000313" key="16">
    <source>
        <dbReference type="Proteomes" id="UP000234275"/>
    </source>
</evidence>
<keyword evidence="10 11" id="KW-0100">Branched-chain amino acid biosynthesis</keyword>
<gene>
    <name evidence="15" type="ORF">P170DRAFT_344426</name>
</gene>
<reference evidence="15 16" key="1">
    <citation type="submission" date="2016-12" db="EMBL/GenBank/DDBJ databases">
        <title>The genomes of Aspergillus section Nigri reveals drivers in fungal speciation.</title>
        <authorList>
            <consortium name="DOE Joint Genome Institute"/>
            <person name="Vesth T.C."/>
            <person name="Nybo J."/>
            <person name="Theobald S."/>
            <person name="Brandl J."/>
            <person name="Frisvad J.C."/>
            <person name="Nielsen K.F."/>
            <person name="Lyhne E.K."/>
            <person name="Kogle M.E."/>
            <person name="Kuo A."/>
            <person name="Riley R."/>
            <person name="Clum A."/>
            <person name="Nolan M."/>
            <person name="Lipzen A."/>
            <person name="Salamov A."/>
            <person name="Henrissat B."/>
            <person name="Wiebenga A."/>
            <person name="De Vries R.P."/>
            <person name="Grigoriev I.V."/>
            <person name="Mortensen U.H."/>
            <person name="Andersen M.R."/>
            <person name="Baker S.E."/>
        </authorList>
    </citation>
    <scope>NUCLEOTIDE SEQUENCE [LARGE SCALE GENOMIC DNA]</scope>
    <source>
        <strain evidence="15 16">IBT 23096</strain>
    </source>
</reference>
<dbReference type="SUPFAM" id="SSF52518">
    <property type="entry name" value="Thiamin diphosphate-binding fold (THDP-binding)"/>
    <property type="match status" value="2"/>
</dbReference>
<dbReference type="EMBL" id="MSFO01000001">
    <property type="protein sequence ID" value="PLB55211.1"/>
    <property type="molecule type" value="Genomic_DNA"/>
</dbReference>
<dbReference type="InterPro" id="IPR000399">
    <property type="entry name" value="TPP-bd_CS"/>
</dbReference>
<dbReference type="OrthoDB" id="16262at2759"/>
<dbReference type="InterPro" id="IPR012001">
    <property type="entry name" value="Thiamin_PyroP_enz_TPP-bd_dom"/>
</dbReference>
<sequence length="600" mass="65331">MDTRKLIGLTGGEIVREIVAKYGTHHVFGYPGGAALPLFDAIFKSSIFRFILAHHEQGAGHMAEGYARASGKPGVVVVTSGPGTSNMVTPMLDALLDGTPMVVICGQVSTAAQGTHAFQEIDVEAIAKPCTKWCTCVRSISDLPDCLELAFHHAMDGRSGPVLVAVPKDIGLATFDALAFEESLKSSYNARENSDPQESSLAPAHNTDTLYDQIDRVANEINHSQRPVICAGNGAHSEHGALFLSKVAEKAQIPVATTLLGLGSFDEIRDKSLHLIGTYGSPYGNYAIQNADLIIAIGARLDERAVGNAAGYAPRARETESGQGRGIIHFDITPDTVGKVIKPTEVVVGDLSQTLPILLARLSGHKGRSSWLDQIQEWKRQHAFKIFYSDSYTGSCRCLPQHVVRELNQQTALFKHRTTITTGVGQHQMWATRFYRWRYPRSLITSGSLATMGFGVPAAIGAQLARPDHQVIDLDGDACFNMTMEELLTASQNQIPIKVIIFNNDQQGMIRQMQQSDYGGRVCHVRQGNPDIVKLSRSMGCQSRRCGCLYELPGCIQWLLRCPGPAVLDILTDDTEMIPFVPNGQPLDRMLLEPTRATGS</sequence>
<evidence type="ECO:0000256" key="9">
    <source>
        <dbReference type="ARBA" id="ARBA00023052"/>
    </source>
</evidence>
<dbReference type="GO" id="GO:0009097">
    <property type="term" value="P:isoleucine biosynthetic process"/>
    <property type="evidence" value="ECO:0007669"/>
    <property type="project" value="UniProtKB-UniPathway"/>
</dbReference>
<keyword evidence="9 11" id="KW-0786">Thiamine pyrophosphate</keyword>
<feature type="domain" description="Thiamine pyrophosphate enzyme N-terminal TPP-binding" evidence="14">
    <location>
        <begin position="10"/>
        <end position="125"/>
    </location>
</feature>
<evidence type="ECO:0000256" key="6">
    <source>
        <dbReference type="ARBA" id="ARBA00022679"/>
    </source>
</evidence>
<dbReference type="EC" id="2.2.1.6" evidence="4 11"/>
<dbReference type="InterPro" id="IPR012846">
    <property type="entry name" value="Acetolactate_synth_lsu"/>
</dbReference>
<keyword evidence="5 11" id="KW-0028">Amino-acid biosynthesis</keyword>
<proteinExistence type="inferred from homology"/>
<dbReference type="Pfam" id="PF02776">
    <property type="entry name" value="TPP_enzyme_N"/>
    <property type="match status" value="1"/>
</dbReference>
<evidence type="ECO:0000256" key="11">
    <source>
        <dbReference type="RuleBase" id="RU003591"/>
    </source>
</evidence>
<evidence type="ECO:0000259" key="12">
    <source>
        <dbReference type="Pfam" id="PF00205"/>
    </source>
</evidence>
<organism evidence="15 16">
    <name type="scientific">Aspergillus steynii IBT 23096</name>
    <dbReference type="NCBI Taxonomy" id="1392250"/>
    <lineage>
        <taxon>Eukaryota</taxon>
        <taxon>Fungi</taxon>
        <taxon>Dikarya</taxon>
        <taxon>Ascomycota</taxon>
        <taxon>Pezizomycotina</taxon>
        <taxon>Eurotiomycetes</taxon>
        <taxon>Eurotiomycetidae</taxon>
        <taxon>Eurotiales</taxon>
        <taxon>Aspergillaceae</taxon>
        <taxon>Aspergillus</taxon>
        <taxon>Aspergillus subgen. Circumdati</taxon>
    </lineage>
</organism>
<dbReference type="InterPro" id="IPR039368">
    <property type="entry name" value="AHAS_TPP"/>
</dbReference>
<comment type="similarity">
    <text evidence="3 11">Belongs to the TPP enzyme family.</text>
</comment>
<dbReference type="InterPro" id="IPR012000">
    <property type="entry name" value="Thiamin_PyroP_enz_cen_dom"/>
</dbReference>
<dbReference type="CDD" id="cd07035">
    <property type="entry name" value="TPP_PYR_POX_like"/>
    <property type="match status" value="1"/>
</dbReference>
<evidence type="ECO:0000256" key="10">
    <source>
        <dbReference type="ARBA" id="ARBA00023304"/>
    </source>
</evidence>
<dbReference type="GO" id="GO:0003984">
    <property type="term" value="F:acetolactate synthase activity"/>
    <property type="evidence" value="ECO:0007669"/>
    <property type="project" value="UniProtKB-EC"/>
</dbReference>
<dbReference type="VEuPathDB" id="FungiDB:P170DRAFT_344426"/>
<accession>A0A2I2GQS3</accession>
<comment type="catalytic activity">
    <reaction evidence="11">
        <text>2 pyruvate + H(+) = (2S)-2-acetolactate + CO2</text>
        <dbReference type="Rhea" id="RHEA:25249"/>
        <dbReference type="ChEBI" id="CHEBI:15361"/>
        <dbReference type="ChEBI" id="CHEBI:15378"/>
        <dbReference type="ChEBI" id="CHEBI:16526"/>
        <dbReference type="ChEBI" id="CHEBI:58476"/>
        <dbReference type="EC" id="2.2.1.6"/>
    </reaction>
</comment>
<dbReference type="GO" id="GO:0000287">
    <property type="term" value="F:magnesium ion binding"/>
    <property type="evidence" value="ECO:0007669"/>
    <property type="project" value="UniProtKB-UniRule"/>
</dbReference>
<dbReference type="RefSeq" id="XP_024710513.1">
    <property type="nucleotide sequence ID" value="XM_024843459.1"/>
</dbReference>
<evidence type="ECO:0000259" key="13">
    <source>
        <dbReference type="Pfam" id="PF02775"/>
    </source>
</evidence>
<evidence type="ECO:0000256" key="1">
    <source>
        <dbReference type="ARBA" id="ARBA00004974"/>
    </source>
</evidence>
<dbReference type="Gene3D" id="3.40.50.970">
    <property type="match status" value="2"/>
</dbReference>
<evidence type="ECO:0000256" key="2">
    <source>
        <dbReference type="ARBA" id="ARBA00005025"/>
    </source>
</evidence>
<dbReference type="InterPro" id="IPR045229">
    <property type="entry name" value="TPP_enz"/>
</dbReference>
<dbReference type="SUPFAM" id="SSF52467">
    <property type="entry name" value="DHS-like NAD/FAD-binding domain"/>
    <property type="match status" value="1"/>
</dbReference>
<evidence type="ECO:0000256" key="5">
    <source>
        <dbReference type="ARBA" id="ARBA00022605"/>
    </source>
</evidence>
<dbReference type="GO" id="GO:0009099">
    <property type="term" value="P:L-valine biosynthetic process"/>
    <property type="evidence" value="ECO:0007669"/>
    <property type="project" value="UniProtKB-UniPathway"/>
</dbReference>
<dbReference type="PANTHER" id="PTHR18968">
    <property type="entry name" value="THIAMINE PYROPHOSPHATE ENZYMES"/>
    <property type="match status" value="1"/>
</dbReference>
<dbReference type="NCBIfam" id="TIGR00118">
    <property type="entry name" value="acolac_lg"/>
    <property type="match status" value="1"/>
</dbReference>
<dbReference type="FunFam" id="3.40.50.970:FF:000007">
    <property type="entry name" value="Acetolactate synthase"/>
    <property type="match status" value="1"/>
</dbReference>
<dbReference type="AlphaFoldDB" id="A0A2I2GQS3"/>
<dbReference type="PANTHER" id="PTHR18968:SF13">
    <property type="entry name" value="ACETOLACTATE SYNTHASE CATALYTIC SUBUNIT, MITOCHONDRIAL"/>
    <property type="match status" value="1"/>
</dbReference>
<keyword evidence="8 11" id="KW-0460">Magnesium</keyword>
<comment type="caution">
    <text evidence="15">The sequence shown here is derived from an EMBL/GenBank/DDBJ whole genome shotgun (WGS) entry which is preliminary data.</text>
</comment>
<dbReference type="Proteomes" id="UP000234275">
    <property type="component" value="Unassembled WGS sequence"/>
</dbReference>
<comment type="pathway">
    <text evidence="2 11">Amino-acid biosynthesis; L-valine biosynthesis; L-valine from pyruvate: step 1/4.</text>
</comment>
<dbReference type="FunFam" id="3.40.50.1220:FF:000008">
    <property type="entry name" value="Acetolactate synthase"/>
    <property type="match status" value="1"/>
</dbReference>